<keyword evidence="1" id="KW-0472">Membrane</keyword>
<keyword evidence="1" id="KW-1133">Transmembrane helix</keyword>
<evidence type="ECO:0000313" key="2">
    <source>
        <dbReference type="EMBL" id="KKR98436.1"/>
    </source>
</evidence>
<name>A0A0G0VFL1_9BACT</name>
<dbReference type="STRING" id="1619048.UU49_C0017G0015"/>
<dbReference type="AlphaFoldDB" id="A0A0G0VFL1"/>
<organism evidence="2 3">
    <name type="scientific">Candidatus Magasanikbacteria bacterium GW2011_GWC2_41_17</name>
    <dbReference type="NCBI Taxonomy" id="1619048"/>
    <lineage>
        <taxon>Bacteria</taxon>
        <taxon>Candidatus Magasanikiibacteriota</taxon>
    </lineage>
</organism>
<evidence type="ECO:0000256" key="1">
    <source>
        <dbReference type="SAM" id="Phobius"/>
    </source>
</evidence>
<dbReference type="Proteomes" id="UP000034108">
    <property type="component" value="Unassembled WGS sequence"/>
</dbReference>
<protein>
    <recommendedName>
        <fullName evidence="4">Dickkopf N-terminal cysteine-rich domain-containing protein</fullName>
    </recommendedName>
</protein>
<feature type="transmembrane region" description="Helical" evidence="1">
    <location>
        <begin position="125"/>
        <end position="142"/>
    </location>
</feature>
<evidence type="ECO:0000313" key="3">
    <source>
        <dbReference type="Proteomes" id="UP000034108"/>
    </source>
</evidence>
<dbReference type="EMBL" id="LCAV01000017">
    <property type="protein sequence ID" value="KKR98436.1"/>
    <property type="molecule type" value="Genomic_DNA"/>
</dbReference>
<accession>A0A0G0VFL1</accession>
<reference evidence="2 3" key="1">
    <citation type="journal article" date="2015" name="Nature">
        <title>rRNA introns, odd ribosomes, and small enigmatic genomes across a large radiation of phyla.</title>
        <authorList>
            <person name="Brown C.T."/>
            <person name="Hug L.A."/>
            <person name="Thomas B.C."/>
            <person name="Sharon I."/>
            <person name="Castelle C.J."/>
            <person name="Singh A."/>
            <person name="Wilkins M.J."/>
            <person name="Williams K.H."/>
            <person name="Banfield J.F."/>
        </authorList>
    </citation>
    <scope>NUCLEOTIDE SEQUENCE [LARGE SCALE GENOMIC DNA]</scope>
</reference>
<sequence>MIMLHDRDKIFIFLLFAGYLFLMTAGPILAQEGVYGAYHKAAQTIGLEKDPAKDPICWQKEVCFKALQQQFPDFIPKDDNWQSPGPNNRCGSDLGVCLPAGTTDLEIKIGQTANVKDLGDYIKTIYVYLLSIGGIVAAVLLIKSGADWMMGGVSAEGIKNAQATIVGAITGLLLLLGSYVLLYTINPNLVNLKLPQVYMVRPAELIDMAEGQPCWEKDVTNVACVGLGALGEYACHPIHKNGLLMDLVYSEISIIMTSAIPITGGSIVGAKVGEWVVGGVSKAVGKYVGYFFKAPAGKLASIWGKYFPEAASKGTQLSLDFIGAAAKKDTTWITTKKIAQAVFETAKEGKMAVAKIGALGPAVGFGALAGSVIVPDEIYDLLYGNGEKGFPGICEKSTKLSEGMFCNALIKPSDCASGACVEVIDWSGWVTDMKIGVCSSGGAGNPCNKVDDCGTDGGPFKCLYDECTDFTFGRTCVEDSQCKNNLKCAMGLDGKNRCKSEEAAGLSGSCQTASGNSDEGKCENGLDCLSTPGAMSASYSVCTDHKINSPCYKDEDCAKDSDYFVICAGSKLKGQGQSQFVNGKCFYGFFNAYYDQQGMEISSSNASDVSSETVGCSANNDCPNAQCWETYQGNKICAGP</sequence>
<comment type="caution">
    <text evidence="2">The sequence shown here is derived from an EMBL/GenBank/DDBJ whole genome shotgun (WGS) entry which is preliminary data.</text>
</comment>
<proteinExistence type="predicted"/>
<feature type="transmembrane region" description="Helical" evidence="1">
    <location>
        <begin position="163"/>
        <end position="185"/>
    </location>
</feature>
<keyword evidence="1" id="KW-0812">Transmembrane</keyword>
<gene>
    <name evidence="2" type="ORF">UU49_C0017G0015</name>
</gene>
<evidence type="ECO:0008006" key="4">
    <source>
        <dbReference type="Google" id="ProtNLM"/>
    </source>
</evidence>